<dbReference type="InterPro" id="IPR038765">
    <property type="entry name" value="Papain-like_cys_pep_sf"/>
</dbReference>
<dbReference type="Pfam" id="PF05708">
    <property type="entry name" value="Peptidase_C92"/>
    <property type="match status" value="1"/>
</dbReference>
<accession>A0AAU7E201</accession>
<dbReference type="Gene3D" id="3.90.1720.10">
    <property type="entry name" value="endopeptidase domain like (from Nostoc punctiforme)"/>
    <property type="match status" value="1"/>
</dbReference>
<dbReference type="EMBL" id="PP711852">
    <property type="protein sequence ID" value="XBH23804.1"/>
    <property type="molecule type" value="Genomic_DNA"/>
</dbReference>
<evidence type="ECO:0000256" key="1">
    <source>
        <dbReference type="ARBA" id="ARBA00034761"/>
    </source>
</evidence>
<protein>
    <recommendedName>
        <fullName evidence="2">Protein OPG091</fullName>
    </recommendedName>
</protein>
<dbReference type="SUPFAM" id="SSF54001">
    <property type="entry name" value="Cysteine proteinases"/>
    <property type="match status" value="1"/>
</dbReference>
<reference evidence="3" key="2">
    <citation type="submission" date="2024-02" db="EMBL/GenBank/DDBJ databases">
        <authorList>
            <person name="Hu B."/>
        </authorList>
    </citation>
    <scope>NUCLEOTIDE SEQUENCE</scope>
    <source>
        <strain evidence="3">1A/Uganda/UGR70/2019</strain>
    </source>
</reference>
<name>A0AAU7E201_9POXV</name>
<dbReference type="InterPro" id="IPR024453">
    <property type="entry name" value="Peptidase_C92"/>
</dbReference>
<sequence>MTPASTAYLIREYACRGAVLFSNSKTLFSGYFNPSVEQHASMYFGPSLVSFLVSRRIPFPLAGLDDATAYVIEFNTEGMRAVPLDAFIASRVSVKVYYYTEACMPASEVMSLAAAFAFDELDKRYGLGDSASYCFKMVAHCYARAGVPIATETLLGKDVVLSQSFTQDARWLRVYDSLTGLSLLPWRGDYLEWRLDG</sequence>
<organism evidence="3">
    <name type="scientific">Rousettus bat poxvirus</name>
    <dbReference type="NCBI Taxonomy" id="3141933"/>
    <lineage>
        <taxon>Viruses</taxon>
        <taxon>Varidnaviria</taxon>
        <taxon>Bamfordvirae</taxon>
        <taxon>Nucleocytoviricota</taxon>
        <taxon>Pokkesviricetes</taxon>
        <taxon>Chitovirales</taxon>
        <taxon>Poxviridae</taxon>
    </lineage>
</organism>
<evidence type="ECO:0000256" key="2">
    <source>
        <dbReference type="ARBA" id="ARBA00034814"/>
    </source>
</evidence>
<comment type="similarity">
    <text evidence="1">Belongs to the orthopoxvirus OPG091 family.</text>
</comment>
<proteinExistence type="inferred from homology"/>
<evidence type="ECO:0000313" key="3">
    <source>
        <dbReference type="EMBL" id="XBH23804.1"/>
    </source>
</evidence>
<reference evidence="3" key="1">
    <citation type="journal article" date="2024" name="Microbiome">
        <title>Substantial viral diversity in bats and rodents from East Africa: insights into evolution, recombination, and cocirculation.</title>
        <authorList>
            <person name="Wang D."/>
            <person name="Yang X."/>
            <person name="Ren Z."/>
            <person name="Hu B."/>
            <person name="Zhao H."/>
            <person name="Yang K."/>
            <person name="Shi P."/>
            <person name="Zhang Z."/>
            <person name="Feng Q."/>
            <person name="Nawenja C.V."/>
            <person name="Obanda V."/>
            <person name="Robert K."/>
            <person name="Nalikka B."/>
            <person name="Waruhiu C.N."/>
            <person name="Ochola G.O."/>
            <person name="Onyuok S.O."/>
            <person name="Ochieng H."/>
            <person name="Li B."/>
            <person name="Zhu Y."/>
            <person name="Si H."/>
            <person name="Yin J."/>
            <person name="Kristiansen K."/>
            <person name="Jin X."/>
            <person name="Xu X."/>
            <person name="Xiao M."/>
            <person name="Agwanda B."/>
            <person name="Ommeh S."/>
            <person name="Li J."/>
            <person name="Shi Z.L."/>
        </authorList>
    </citation>
    <scope>NUCLEOTIDE SEQUENCE</scope>
    <source>
        <strain evidence="3">1A/Uganda/UGR70/2019</strain>
    </source>
</reference>